<accession>A0AAD1XM63</accession>
<keyword evidence="3" id="KW-1185">Reference proteome</keyword>
<sequence length="323" mass="37964">MNIPPKDKIPNFGENDEEFASFDEDQEDYQKISTNKTKRAPAKTYTRKTEDEIKIHTDHNSEIRFPMSGQSLEYQEISSGVKTMGGPYSEPGLSKSILGPKLIGDKENDEGQKDDTKDLIQKIFSFQQKSSKFADRFDIKTKKADGTSIKSIFTGSNREVIKLRCEYKFTDSIKYDFQRFRVRKWKKNPPISNNQYKAVNSNIMVEKSAYSQKKLRECYYFFDELYRRLKLLHSSYPGYTKDYIANLFVQLSGNLEAMEDHLSNREGLEDPQVKRLYWTDQEDRLLCKERDHIECFAFESLEDAKSRDLLNLRKEFLRVCKRI</sequence>
<feature type="region of interest" description="Disordered" evidence="1">
    <location>
        <begin position="1"/>
        <end position="47"/>
    </location>
</feature>
<evidence type="ECO:0000313" key="2">
    <source>
        <dbReference type="EMBL" id="CAI2375100.1"/>
    </source>
</evidence>
<protein>
    <submittedName>
        <fullName evidence="2">Uncharacterized protein</fullName>
    </submittedName>
</protein>
<reference evidence="2" key="1">
    <citation type="submission" date="2023-07" db="EMBL/GenBank/DDBJ databases">
        <authorList>
            <consortium name="AG Swart"/>
            <person name="Singh M."/>
            <person name="Singh A."/>
            <person name="Seah K."/>
            <person name="Emmerich C."/>
        </authorList>
    </citation>
    <scope>NUCLEOTIDE SEQUENCE</scope>
    <source>
        <strain evidence="2">DP1</strain>
    </source>
</reference>
<proteinExistence type="predicted"/>
<dbReference type="Proteomes" id="UP001295684">
    <property type="component" value="Unassembled WGS sequence"/>
</dbReference>
<dbReference type="AlphaFoldDB" id="A0AAD1XM63"/>
<evidence type="ECO:0000256" key="1">
    <source>
        <dbReference type="SAM" id="MobiDB-lite"/>
    </source>
</evidence>
<name>A0AAD1XM63_EUPCR</name>
<gene>
    <name evidence="2" type="ORF">ECRASSUSDP1_LOCUS16460</name>
</gene>
<feature type="compositionally biased region" description="Acidic residues" evidence="1">
    <location>
        <begin position="14"/>
        <end position="27"/>
    </location>
</feature>
<evidence type="ECO:0000313" key="3">
    <source>
        <dbReference type="Proteomes" id="UP001295684"/>
    </source>
</evidence>
<dbReference type="EMBL" id="CAMPGE010016548">
    <property type="protein sequence ID" value="CAI2375100.1"/>
    <property type="molecule type" value="Genomic_DNA"/>
</dbReference>
<comment type="caution">
    <text evidence="2">The sequence shown here is derived from an EMBL/GenBank/DDBJ whole genome shotgun (WGS) entry which is preliminary data.</text>
</comment>
<organism evidence="2 3">
    <name type="scientific">Euplotes crassus</name>
    <dbReference type="NCBI Taxonomy" id="5936"/>
    <lineage>
        <taxon>Eukaryota</taxon>
        <taxon>Sar</taxon>
        <taxon>Alveolata</taxon>
        <taxon>Ciliophora</taxon>
        <taxon>Intramacronucleata</taxon>
        <taxon>Spirotrichea</taxon>
        <taxon>Hypotrichia</taxon>
        <taxon>Euplotida</taxon>
        <taxon>Euplotidae</taxon>
        <taxon>Moneuplotes</taxon>
    </lineage>
</organism>